<comment type="caution">
    <text evidence="1">The sequence shown here is derived from an EMBL/GenBank/DDBJ whole genome shotgun (WGS) entry which is preliminary data.</text>
</comment>
<keyword evidence="2" id="KW-1185">Reference proteome</keyword>
<dbReference type="Proteomes" id="UP000623958">
    <property type="component" value="Unassembled WGS sequence"/>
</dbReference>
<reference evidence="1" key="1">
    <citation type="journal article" date="2014" name="Int. J. Syst. Evol. Microbiol.">
        <title>Complete genome sequence of Corynebacterium casei LMG S-19264T (=DSM 44701T), isolated from a smear-ripened cheese.</title>
        <authorList>
            <consortium name="US DOE Joint Genome Institute (JGI-PGF)"/>
            <person name="Walter F."/>
            <person name="Albersmeier A."/>
            <person name="Kalinowski J."/>
            <person name="Ruckert C."/>
        </authorList>
    </citation>
    <scope>NUCLEOTIDE SEQUENCE</scope>
    <source>
        <strain evidence="1">JCM 13306</strain>
    </source>
</reference>
<evidence type="ECO:0000313" key="1">
    <source>
        <dbReference type="EMBL" id="GHH58177.1"/>
    </source>
</evidence>
<evidence type="ECO:0000313" key="2">
    <source>
        <dbReference type="Proteomes" id="UP000623958"/>
    </source>
</evidence>
<dbReference type="SUPFAM" id="SSF48452">
    <property type="entry name" value="TPR-like"/>
    <property type="match status" value="1"/>
</dbReference>
<dbReference type="InterPro" id="IPR011990">
    <property type="entry name" value="TPR-like_helical_dom_sf"/>
</dbReference>
<proteinExistence type="predicted"/>
<dbReference type="EMBL" id="BNBA01000029">
    <property type="protein sequence ID" value="GHH58177.1"/>
    <property type="molecule type" value="Genomic_DNA"/>
</dbReference>
<dbReference type="AlphaFoldDB" id="A0A919KJV5"/>
<name>A0A919KJV5_9XANT</name>
<organism evidence="1 2">
    <name type="scientific">Xanthomonas boreopolis</name>
    <dbReference type="NCBI Taxonomy" id="86183"/>
    <lineage>
        <taxon>Bacteria</taxon>
        <taxon>Pseudomonadati</taxon>
        <taxon>Pseudomonadota</taxon>
        <taxon>Gammaproteobacteria</taxon>
        <taxon>Lysobacterales</taxon>
        <taxon>Lysobacteraceae</taxon>
        <taxon>Xanthomonas</taxon>
    </lineage>
</organism>
<reference evidence="1" key="2">
    <citation type="submission" date="2020-09" db="EMBL/GenBank/DDBJ databases">
        <authorList>
            <person name="Sun Q."/>
            <person name="Ohkuma M."/>
        </authorList>
    </citation>
    <scope>NUCLEOTIDE SEQUENCE</scope>
    <source>
        <strain evidence="1">JCM 13306</strain>
    </source>
</reference>
<accession>A0A919KJV5</accession>
<gene>
    <name evidence="1" type="ORF">GCM10009090_30510</name>
</gene>
<protein>
    <submittedName>
        <fullName evidence="1">Uncharacterized protein</fullName>
    </submittedName>
</protein>
<dbReference type="Gene3D" id="1.25.40.10">
    <property type="entry name" value="Tetratricopeptide repeat domain"/>
    <property type="match status" value="1"/>
</dbReference>
<sequence>MLAVVVAMALLAVAFRRPLSDWIWPDTRIQQLLGRAEGALARGHLSAGDGSGARELFEAALALDTDRDEARDGLARTGLAAVAQAQAALAAGRLDAAAQALSLAQALQVPRAQVGPLLDDLRRERARSAGLDELLARAARARAEGRLDGTPDSALPLYQQVLQLAPERTEALEGREDALSDFIQQAWASLRRDDVAAAAPILAAARRYDPGHAELPAAQAEFNRLLERHRRNGEVQLRRGRLDAAARSFQAVAKAQPDDAQARADLARVAAALAAQAAREAADFRFDAAGAALAAARDLDPGNPAIAAARESVERTRQAHDARQPKLSPAQRERRLRTLMQQVERAETAQDWLTPPGASAYDKLREAQAIAPQDKRVLHALRRIVEATRGCFEDELRGNRLRAARVCLDAWEATATREAELAAARRRLAQRWIAVGSERLRAADVAFARQALAEARGLDPATPELRDFASQVEAAALR</sequence>